<evidence type="ECO:0000259" key="3">
    <source>
        <dbReference type="Pfam" id="PF00823"/>
    </source>
</evidence>
<evidence type="ECO:0000256" key="2">
    <source>
        <dbReference type="SAM" id="Phobius"/>
    </source>
</evidence>
<keyword evidence="2" id="KW-1133">Transmembrane helix</keyword>
<feature type="transmembrane region" description="Helical" evidence="2">
    <location>
        <begin position="136"/>
        <end position="159"/>
    </location>
</feature>
<dbReference type="InterPro" id="IPR000030">
    <property type="entry name" value="PPE_dom"/>
</dbReference>
<feature type="transmembrane region" description="Helical" evidence="2">
    <location>
        <begin position="20"/>
        <end position="40"/>
    </location>
</feature>
<accession>A0ABV7Q168</accession>
<dbReference type="SUPFAM" id="SSF140459">
    <property type="entry name" value="PE/PPE dimer-like"/>
    <property type="match status" value="1"/>
</dbReference>
<proteinExistence type="inferred from homology"/>
<protein>
    <recommendedName>
        <fullName evidence="3">PPE domain-containing protein</fullName>
    </recommendedName>
</protein>
<gene>
    <name evidence="4" type="ORF">ACFO8M_12465</name>
</gene>
<dbReference type="InterPro" id="IPR038332">
    <property type="entry name" value="PPE_sf"/>
</dbReference>
<dbReference type="Proteomes" id="UP001595712">
    <property type="component" value="Unassembled WGS sequence"/>
</dbReference>
<dbReference type="Pfam" id="PF00823">
    <property type="entry name" value="PPE"/>
    <property type="match status" value="1"/>
</dbReference>
<dbReference type="EMBL" id="JBHRWO010000010">
    <property type="protein sequence ID" value="MFC3493298.1"/>
    <property type="molecule type" value="Genomic_DNA"/>
</dbReference>
<dbReference type="Gene3D" id="1.20.1260.20">
    <property type="entry name" value="PPE superfamily"/>
    <property type="match status" value="1"/>
</dbReference>
<feature type="transmembrane region" description="Helical" evidence="2">
    <location>
        <begin position="112"/>
        <end position="130"/>
    </location>
</feature>
<evidence type="ECO:0000256" key="1">
    <source>
        <dbReference type="ARBA" id="ARBA00010652"/>
    </source>
</evidence>
<organism evidence="4 5">
    <name type="scientific">Glycomyces rhizosphaerae</name>
    <dbReference type="NCBI Taxonomy" id="2054422"/>
    <lineage>
        <taxon>Bacteria</taxon>
        <taxon>Bacillati</taxon>
        <taxon>Actinomycetota</taxon>
        <taxon>Actinomycetes</taxon>
        <taxon>Glycomycetales</taxon>
        <taxon>Glycomycetaceae</taxon>
        <taxon>Glycomyces</taxon>
    </lineage>
</organism>
<evidence type="ECO:0000313" key="4">
    <source>
        <dbReference type="EMBL" id="MFC3493298.1"/>
    </source>
</evidence>
<comment type="caution">
    <text evidence="4">The sequence shown here is derived from an EMBL/GenBank/DDBJ whole genome shotgun (WGS) entry which is preliminary data.</text>
</comment>
<sequence length="311" mass="32649">MSMGESVYSTGAAMSPYYNGVIKSCAIAIAPPALVFGLSAQMLAVKIYMNQCNPGDMFKAAGAWIRLGEKNWEASENLTAEVDTITDENWSGDDSEAFKSSASGVNAQLKELAVTAFLIGAQLILLGIALTVYWGFLVYCTVIMACCLASYLATCWTGVGEPAARAAALATAAGLLATAETFEAALKPIMIACTALTGTLTAFTWGFQAGAGNKANPLEIAGASVANMLEGFATYWIRKVTMPAGKYASGINPENTIQAVSGIFPTYQGDGEWKSGFQGGGAGLGIADSLSNLWQDHAPEELTNPEEIQWK</sequence>
<keyword evidence="2" id="KW-0472">Membrane</keyword>
<reference evidence="5" key="1">
    <citation type="journal article" date="2019" name="Int. J. Syst. Evol. Microbiol.">
        <title>The Global Catalogue of Microorganisms (GCM) 10K type strain sequencing project: providing services to taxonomists for standard genome sequencing and annotation.</title>
        <authorList>
            <consortium name="The Broad Institute Genomics Platform"/>
            <consortium name="The Broad Institute Genome Sequencing Center for Infectious Disease"/>
            <person name="Wu L."/>
            <person name="Ma J."/>
        </authorList>
    </citation>
    <scope>NUCLEOTIDE SEQUENCE [LARGE SCALE GENOMIC DNA]</scope>
    <source>
        <strain evidence="5">CGMCC 4.7396</strain>
    </source>
</reference>
<evidence type="ECO:0000313" key="5">
    <source>
        <dbReference type="Proteomes" id="UP001595712"/>
    </source>
</evidence>
<keyword evidence="2" id="KW-0812">Transmembrane</keyword>
<feature type="domain" description="PPE" evidence="3">
    <location>
        <begin position="53"/>
        <end position="123"/>
    </location>
</feature>
<dbReference type="RefSeq" id="WP_387975417.1">
    <property type="nucleotide sequence ID" value="NZ_JBHRWO010000010.1"/>
</dbReference>
<keyword evidence="5" id="KW-1185">Reference proteome</keyword>
<name>A0ABV7Q168_9ACTN</name>
<comment type="similarity">
    <text evidence="1">Belongs to the mycobacterial PPE family.</text>
</comment>